<proteinExistence type="predicted"/>
<evidence type="ECO:0008006" key="4">
    <source>
        <dbReference type="Google" id="ProtNLM"/>
    </source>
</evidence>
<sequence length="167" mass="17693">MVWVRSEYAGELAVVSTWLAALIPWNVTYSSDVSGGAVLFVRFPFFQVRYAFGVPLARRVTVSDPLSAIAFQSGQTIQAAYQAWAFGAAVLAVGVLVAVAYYLDEERVESGPVDPVRFLGGVLGLSGLVLAGATYLLVTRGFPGIPLPVGVVFLLVLGGVLLTVERA</sequence>
<dbReference type="AlphaFoldDB" id="A0ABD5MDS7"/>
<protein>
    <recommendedName>
        <fullName evidence="4">TIGR04206 family protein</fullName>
    </recommendedName>
</protein>
<name>A0ABD5MDS7_9EURY</name>
<feature type="transmembrane region" description="Helical" evidence="1">
    <location>
        <begin position="115"/>
        <end position="138"/>
    </location>
</feature>
<keyword evidence="1" id="KW-0812">Transmembrane</keyword>
<evidence type="ECO:0000313" key="2">
    <source>
        <dbReference type="EMBL" id="MFA1610196.1"/>
    </source>
</evidence>
<feature type="transmembrane region" description="Helical" evidence="1">
    <location>
        <begin position="144"/>
        <end position="164"/>
    </location>
</feature>
<feature type="transmembrane region" description="Helical" evidence="1">
    <location>
        <begin position="83"/>
        <end position="103"/>
    </location>
</feature>
<keyword evidence="1" id="KW-1133">Transmembrane helix</keyword>
<keyword evidence="3" id="KW-1185">Reference proteome</keyword>
<dbReference type="EMBL" id="JBGNYA010000001">
    <property type="protein sequence ID" value="MFA1610196.1"/>
    <property type="molecule type" value="Genomic_DNA"/>
</dbReference>
<evidence type="ECO:0000313" key="3">
    <source>
        <dbReference type="Proteomes" id="UP001570511"/>
    </source>
</evidence>
<dbReference type="InterPro" id="IPR055971">
    <property type="entry name" value="DUF7549"/>
</dbReference>
<dbReference type="Proteomes" id="UP001570511">
    <property type="component" value="Unassembled WGS sequence"/>
</dbReference>
<dbReference type="Pfam" id="PF24417">
    <property type="entry name" value="DUF7549"/>
    <property type="match status" value="1"/>
</dbReference>
<comment type="caution">
    <text evidence="2">The sequence shown here is derived from an EMBL/GenBank/DDBJ whole genome shotgun (WGS) entry which is preliminary data.</text>
</comment>
<organism evidence="2 3">
    <name type="scientific">Halobellus rubicundus</name>
    <dbReference type="NCBI Taxonomy" id="2996466"/>
    <lineage>
        <taxon>Archaea</taxon>
        <taxon>Methanobacteriati</taxon>
        <taxon>Methanobacteriota</taxon>
        <taxon>Stenosarchaea group</taxon>
        <taxon>Halobacteria</taxon>
        <taxon>Halobacteriales</taxon>
        <taxon>Haloferacaceae</taxon>
        <taxon>Halobellus</taxon>
    </lineage>
</organism>
<evidence type="ECO:0000256" key="1">
    <source>
        <dbReference type="SAM" id="Phobius"/>
    </source>
</evidence>
<gene>
    <name evidence="2" type="ORF">OS889_04160</name>
</gene>
<keyword evidence="1" id="KW-0472">Membrane</keyword>
<reference evidence="2 3" key="1">
    <citation type="submission" date="2024-08" db="EMBL/GenBank/DDBJ databases">
        <title>Halobellus sp. MBLA0158 whole genome sequence.</title>
        <authorList>
            <person name="Hwang C.Y."/>
            <person name="Cho E.-S."/>
            <person name="Seo M.-J."/>
        </authorList>
    </citation>
    <scope>NUCLEOTIDE SEQUENCE [LARGE SCALE GENOMIC DNA]</scope>
    <source>
        <strain evidence="2 3">MBLA0158</strain>
    </source>
</reference>
<accession>A0ABD5MDS7</accession>
<dbReference type="RefSeq" id="WP_372387562.1">
    <property type="nucleotide sequence ID" value="NZ_JBGNYA010000001.1"/>
</dbReference>